<comment type="caution">
    <text evidence="1">The sequence shown here is derived from an EMBL/GenBank/DDBJ whole genome shotgun (WGS) entry which is preliminary data.</text>
</comment>
<dbReference type="RefSeq" id="WP_181550875.1">
    <property type="nucleotide sequence ID" value="NZ_JACDUS010000003.1"/>
</dbReference>
<dbReference type="Proteomes" id="UP000525298">
    <property type="component" value="Unassembled WGS sequence"/>
</dbReference>
<name>A0A7W0HKH7_9BACT</name>
<organism evidence="1 2">
    <name type="scientific">Desulfosalsimonas propionicica</name>
    <dbReference type="NCBI Taxonomy" id="332175"/>
    <lineage>
        <taxon>Bacteria</taxon>
        <taxon>Pseudomonadati</taxon>
        <taxon>Thermodesulfobacteriota</taxon>
        <taxon>Desulfobacteria</taxon>
        <taxon>Desulfobacterales</taxon>
        <taxon>Desulfosalsimonadaceae</taxon>
        <taxon>Desulfosalsimonas</taxon>
    </lineage>
</organism>
<gene>
    <name evidence="1" type="ORF">HNR65_001551</name>
</gene>
<proteinExistence type="predicted"/>
<evidence type="ECO:0000313" key="2">
    <source>
        <dbReference type="Proteomes" id="UP000525298"/>
    </source>
</evidence>
<dbReference type="EMBL" id="JACDUS010000003">
    <property type="protein sequence ID" value="MBA2881225.1"/>
    <property type="molecule type" value="Genomic_DNA"/>
</dbReference>
<sequence>MDALNEFEPMMTFDSEQMAVVSQAVAMAEDLVSDYYKFSASELRQLNYDVKTAADLGAREIVADHFAQIVRYRAEKQNAVLITSAQDFYKICVQDHSILACLKKHSAMALYPFLVYVICHELVHVVRFNRFQQRFDVPEDQKQTEETRVHRITHEILAPRKIKGMAPVFAFYGNWLTAAEKS</sequence>
<protein>
    <submittedName>
        <fullName evidence="1">Uncharacterized protein</fullName>
    </submittedName>
</protein>
<evidence type="ECO:0000313" key="1">
    <source>
        <dbReference type="EMBL" id="MBA2881225.1"/>
    </source>
</evidence>
<dbReference type="AlphaFoldDB" id="A0A7W0HKH7"/>
<reference evidence="1 2" key="1">
    <citation type="submission" date="2020-07" db="EMBL/GenBank/DDBJ databases">
        <title>Genomic Encyclopedia of Type Strains, Phase IV (KMG-IV): sequencing the most valuable type-strain genomes for metagenomic binning, comparative biology and taxonomic classification.</title>
        <authorList>
            <person name="Goeker M."/>
        </authorList>
    </citation>
    <scope>NUCLEOTIDE SEQUENCE [LARGE SCALE GENOMIC DNA]</scope>
    <source>
        <strain evidence="1 2">DSM 17721</strain>
    </source>
</reference>
<keyword evidence="2" id="KW-1185">Reference proteome</keyword>
<accession>A0A7W0HKH7</accession>